<dbReference type="Gene3D" id="1.10.10.10">
    <property type="entry name" value="Winged helix-like DNA-binding domain superfamily/Winged helix DNA-binding domain"/>
    <property type="match status" value="1"/>
</dbReference>
<evidence type="ECO:0000259" key="10">
    <source>
        <dbReference type="Pfam" id="PF18052"/>
    </source>
</evidence>
<reference evidence="13" key="1">
    <citation type="journal article" date="2019" name="Nat. Commun.">
        <title>Genome-wide association mapping of date palm fruit traits.</title>
        <authorList>
            <person name="Hazzouri K.M."/>
            <person name="Gros-Balthazard M."/>
            <person name="Flowers J.M."/>
            <person name="Copetti D."/>
            <person name="Lemansour A."/>
            <person name="Lebrun M."/>
            <person name="Masmoudi K."/>
            <person name="Ferrand S."/>
            <person name="Dhar M.I."/>
            <person name="Fresquez Z.A."/>
            <person name="Rosas U."/>
            <person name="Zhang J."/>
            <person name="Talag J."/>
            <person name="Lee S."/>
            <person name="Kudrna D."/>
            <person name="Powell R.F."/>
            <person name="Leitch I.J."/>
            <person name="Krueger R.R."/>
            <person name="Wing R.A."/>
            <person name="Amiri K.M.A."/>
            <person name="Purugganan M.D."/>
        </authorList>
    </citation>
    <scope>NUCLEOTIDE SEQUENCE [LARGE SCALE GENOMIC DNA]</scope>
    <source>
        <strain evidence="13">cv. Khalas</strain>
    </source>
</reference>
<dbReference type="RefSeq" id="XP_038989451.1">
    <property type="nucleotide sequence ID" value="XM_039133523.1"/>
</dbReference>
<evidence type="ECO:0000256" key="4">
    <source>
        <dbReference type="ARBA" id="ARBA00022741"/>
    </source>
</evidence>
<feature type="domain" description="NB-ARC" evidence="9">
    <location>
        <begin position="177"/>
        <end position="348"/>
    </location>
</feature>
<dbReference type="InterPro" id="IPR038005">
    <property type="entry name" value="RX-like_CC"/>
</dbReference>
<dbReference type="GO" id="GO:0009626">
    <property type="term" value="P:plant-type hypersensitive response"/>
    <property type="evidence" value="ECO:0007669"/>
    <property type="project" value="UniProtKB-ARBA"/>
</dbReference>
<accession>A0A8B8JCP1</accession>
<dbReference type="SUPFAM" id="SSF52540">
    <property type="entry name" value="P-loop containing nucleoside triphosphate hydrolases"/>
    <property type="match status" value="1"/>
</dbReference>
<dbReference type="InterPro" id="IPR027417">
    <property type="entry name" value="P-loop_NTPase"/>
</dbReference>
<evidence type="ECO:0000259" key="11">
    <source>
        <dbReference type="Pfam" id="PF23559"/>
    </source>
</evidence>
<dbReference type="GO" id="GO:0042742">
    <property type="term" value="P:defense response to bacterium"/>
    <property type="evidence" value="ECO:0007669"/>
    <property type="project" value="UniProtKB-ARBA"/>
</dbReference>
<dbReference type="Pfam" id="PF23559">
    <property type="entry name" value="WHD_DRP"/>
    <property type="match status" value="1"/>
</dbReference>
<dbReference type="InterPro" id="IPR003591">
    <property type="entry name" value="Leu-rich_rpt_typical-subtyp"/>
</dbReference>
<feature type="region of interest" description="Disordered" evidence="8">
    <location>
        <begin position="100"/>
        <end position="120"/>
    </location>
</feature>
<dbReference type="InterPro" id="IPR032675">
    <property type="entry name" value="LRR_dom_sf"/>
</dbReference>
<dbReference type="Proteomes" id="UP000228380">
    <property type="component" value="Chromosome 1"/>
</dbReference>
<dbReference type="InterPro" id="IPR056789">
    <property type="entry name" value="LRR_R13L1-DRL21"/>
</dbReference>
<dbReference type="OrthoDB" id="748871at2759"/>
<dbReference type="Pfam" id="PF00931">
    <property type="entry name" value="NB-ARC"/>
    <property type="match status" value="1"/>
</dbReference>
<evidence type="ECO:0000256" key="8">
    <source>
        <dbReference type="SAM" id="MobiDB-lite"/>
    </source>
</evidence>
<evidence type="ECO:0000313" key="15">
    <source>
        <dbReference type="RefSeq" id="XP_038989451.1"/>
    </source>
</evidence>
<evidence type="ECO:0000259" key="12">
    <source>
        <dbReference type="Pfam" id="PF25019"/>
    </source>
</evidence>
<gene>
    <name evidence="14 15 16 17" type="primary">LOC103722208</name>
</gene>
<keyword evidence="2" id="KW-0433">Leucine-rich repeat</keyword>
<dbReference type="CDD" id="cd14798">
    <property type="entry name" value="RX-CC_like"/>
    <property type="match status" value="1"/>
</dbReference>
<dbReference type="GO" id="GO:0043531">
    <property type="term" value="F:ADP binding"/>
    <property type="evidence" value="ECO:0007669"/>
    <property type="project" value="InterPro"/>
</dbReference>
<dbReference type="RefSeq" id="XP_026666236.2">
    <property type="nucleotide sequence ID" value="XM_026810435.2"/>
</dbReference>
<dbReference type="PROSITE" id="PS51450">
    <property type="entry name" value="LRR"/>
    <property type="match status" value="2"/>
</dbReference>
<dbReference type="SUPFAM" id="SSF52058">
    <property type="entry name" value="L domain-like"/>
    <property type="match status" value="3"/>
</dbReference>
<reference evidence="14 15" key="2">
    <citation type="submission" date="2025-04" db="UniProtKB">
        <authorList>
            <consortium name="RefSeq"/>
        </authorList>
    </citation>
    <scope>IDENTIFICATION</scope>
    <source>
        <tissue evidence="14 15">Young leaves</tissue>
    </source>
</reference>
<keyword evidence="3" id="KW-0677">Repeat</keyword>
<evidence type="ECO:0000256" key="6">
    <source>
        <dbReference type="ARBA" id="ARBA00022840"/>
    </source>
</evidence>
<dbReference type="Pfam" id="PF25019">
    <property type="entry name" value="LRR_R13L1-DRL21"/>
    <property type="match status" value="1"/>
</dbReference>
<evidence type="ECO:0000256" key="5">
    <source>
        <dbReference type="ARBA" id="ARBA00022821"/>
    </source>
</evidence>
<evidence type="ECO:0000256" key="7">
    <source>
        <dbReference type="SAM" id="Coils"/>
    </source>
</evidence>
<dbReference type="InterPro" id="IPR002182">
    <property type="entry name" value="NB-ARC"/>
</dbReference>
<dbReference type="RefSeq" id="XP_038989452.1">
    <property type="nucleotide sequence ID" value="XM_039133524.1"/>
</dbReference>
<dbReference type="PANTHER" id="PTHR36766">
    <property type="entry name" value="PLANT BROAD-SPECTRUM MILDEW RESISTANCE PROTEIN RPW8"/>
    <property type="match status" value="1"/>
</dbReference>
<dbReference type="InterPro" id="IPR036388">
    <property type="entry name" value="WH-like_DNA-bd_sf"/>
</dbReference>
<keyword evidence="6" id="KW-0067">ATP-binding</keyword>
<name>A0A8B8JCP1_PHODC</name>
<feature type="domain" description="Disease resistance N-terminal" evidence="10">
    <location>
        <begin position="34"/>
        <end position="106"/>
    </location>
</feature>
<keyword evidence="7" id="KW-0175">Coiled coil</keyword>
<organism evidence="13 14">
    <name type="scientific">Phoenix dactylifera</name>
    <name type="common">Date palm</name>
    <dbReference type="NCBI Taxonomy" id="42345"/>
    <lineage>
        <taxon>Eukaryota</taxon>
        <taxon>Viridiplantae</taxon>
        <taxon>Streptophyta</taxon>
        <taxon>Embryophyta</taxon>
        <taxon>Tracheophyta</taxon>
        <taxon>Spermatophyta</taxon>
        <taxon>Magnoliopsida</taxon>
        <taxon>Liliopsida</taxon>
        <taxon>Arecaceae</taxon>
        <taxon>Coryphoideae</taxon>
        <taxon>Phoeniceae</taxon>
        <taxon>Phoenix</taxon>
    </lineage>
</organism>
<feature type="coiled-coil region" evidence="7">
    <location>
        <begin position="34"/>
        <end position="61"/>
    </location>
</feature>
<dbReference type="PRINTS" id="PR00364">
    <property type="entry name" value="DISEASERSIST"/>
</dbReference>
<keyword evidence="13" id="KW-1185">Reference proteome</keyword>
<protein>
    <submittedName>
        <fullName evidence="14 15">Disease resistance RPP13-like protein 1 isoform X1</fullName>
    </submittedName>
</protein>
<evidence type="ECO:0000256" key="3">
    <source>
        <dbReference type="ARBA" id="ARBA00022737"/>
    </source>
</evidence>
<dbReference type="SMART" id="SM00369">
    <property type="entry name" value="LRR_TYP"/>
    <property type="match status" value="4"/>
</dbReference>
<feature type="domain" description="R13L1/DRL21-like LRR repeat region" evidence="12">
    <location>
        <begin position="723"/>
        <end position="865"/>
    </location>
</feature>
<evidence type="ECO:0000313" key="14">
    <source>
        <dbReference type="RefSeq" id="XP_026666236.2"/>
    </source>
</evidence>
<dbReference type="Gene3D" id="3.80.10.10">
    <property type="entry name" value="Ribonuclease Inhibitor"/>
    <property type="match status" value="5"/>
</dbReference>
<dbReference type="InterPro" id="IPR041118">
    <property type="entry name" value="Rx_N"/>
</dbReference>
<evidence type="ECO:0000313" key="17">
    <source>
        <dbReference type="RefSeq" id="XP_038989457.1"/>
    </source>
</evidence>
<dbReference type="InterPro" id="IPR001611">
    <property type="entry name" value="Leu-rich_rpt"/>
</dbReference>
<dbReference type="FunFam" id="1.10.10.10:FF:000322">
    <property type="entry name" value="Probable disease resistance protein At1g63360"/>
    <property type="match status" value="1"/>
</dbReference>
<evidence type="ECO:0000313" key="13">
    <source>
        <dbReference type="Proteomes" id="UP000228380"/>
    </source>
</evidence>
<dbReference type="PANTHER" id="PTHR36766:SF40">
    <property type="entry name" value="DISEASE RESISTANCE PROTEIN RGA3"/>
    <property type="match status" value="1"/>
</dbReference>
<evidence type="ECO:0000256" key="2">
    <source>
        <dbReference type="ARBA" id="ARBA00022614"/>
    </source>
</evidence>
<comment type="similarity">
    <text evidence="1">Belongs to the disease resistance NB-LRR family.</text>
</comment>
<dbReference type="Pfam" id="PF18052">
    <property type="entry name" value="Rx_N"/>
    <property type="match status" value="1"/>
</dbReference>
<dbReference type="InterPro" id="IPR058922">
    <property type="entry name" value="WHD_DRP"/>
</dbReference>
<proteinExistence type="inferred from homology"/>
<dbReference type="GO" id="GO:0002758">
    <property type="term" value="P:innate immune response-activating signaling pathway"/>
    <property type="evidence" value="ECO:0007669"/>
    <property type="project" value="UniProtKB-ARBA"/>
</dbReference>
<dbReference type="Gene3D" id="3.40.50.300">
    <property type="entry name" value="P-loop containing nucleotide triphosphate hydrolases"/>
    <property type="match status" value="1"/>
</dbReference>
<dbReference type="InterPro" id="IPR042197">
    <property type="entry name" value="Apaf_helical"/>
</dbReference>
<dbReference type="GeneID" id="103722208"/>
<evidence type="ECO:0000256" key="1">
    <source>
        <dbReference type="ARBA" id="ARBA00008894"/>
    </source>
</evidence>
<dbReference type="KEGG" id="pda:103722208"/>
<dbReference type="GO" id="GO:0005524">
    <property type="term" value="F:ATP binding"/>
    <property type="evidence" value="ECO:0007669"/>
    <property type="project" value="UniProtKB-KW"/>
</dbReference>
<sequence>MASAFLSSILSKTSQVLGCVRSWAVSPSSSSDPRSSVLEDLKELERTLERIRAVLHDAEEREIRDKSVKLWLKELKEVAYEADDVLDEYQYEVLRAQGESRTSRKRKRVEGDDEEQVSIPDGMGDRIRKIRERFDKISQDRENLHLREEDGERRVLEAPYPAPTSHKVDESSIYGREHDKQAIIDLLFSEGVGHGISVVPIVGKGGLGKTTIAQLVYNDPKVKQYFNLTGWVCVSDDFDVKRLTKDIIECITQNSCHLAQLSTLQDTLEEKLKGKRVLLVLDDVWNDQQSHWERVLLPFIGAEIVRIIVTCRNDSVAEIMQAVHSYHPRCLSPEQSWALFRHYAFHGRDPEEQPRLLNMGKQIVEKCSGLPLAVKSIGSLLRYTTDEDSWMDVIQSDIWEVDENNEILPALRLSYSRMPAHLKPCFVYCSMFPKDYEFDKDELVRLWMAQAYIQTCGGRRRTEDIGSEYFNDLQRRSFFDSYWSKFKMHNMIHDLAKSIAVNECWAIVDKKLPNHPNEVRHLYVKADEKEFGKSLCSNNLRALRTLLIQHQLRFPTTIQELIKFLLLLRCLQTLEFCWEMEDEIPDLLGNLKHLRYLRITSNKIKKLPKSICLLYHLQTLVLDFPHFAELPDDLGNLTNLRYLNIISNKIKKLPESICLLYHLQTLVLDCRNLTELPDGLGNLTNLHHLQIVNRVNLCLPAGIGKLANLKSLLGCYKVQGGIGVLTDLVNLQGFLRISGLRNLVNIENVRDASLKHKHKLEKLSLHWKAVDCKNDLRHNRLLHLESFSKKNKDVPADEKREEAMLKYLQPHANLKVLSIKGYGGSKFPEWVGNPFSFASLQEIDIIGCEKIRSLPLYIYDSLENLDAPISPSMLERVYISGCRQLTSIVGLHHLHSLKDLKIYNCPQLQLLSEEGLPSNLQGLHIEECRQLTSLLGMQNITSLGALTIRNCPQLQLLSEEGLPSNLQDLHIEECQQLTSLSGMQILTSLEKLIIKNCSKLQIMAEDQLSFVPFRVQIINCPGLSNWCQIQRINCIQVASGNKMTISNKWENIMHGFEHFCFGSSWELFLPRDSISVLKRLTIWGCMKIPPLQCLPKLTSLQSLVIKDCPGVQVLQDELLPSTLESLVVDSCEDLTFLRLGQQDRHAFEELQLVNCPKLIDVEGLNCLFLIKILRIERCPQLRLPQDDLPERISLRSLVIKDCPGVRVLQDRLLPATLKSLVVDSCEDLTFLRLAQQNRYAFEELQLINCPKLELVEELNCLFLTKILRIERCPRLWLPQDDLPECISLRSLVIKDCPGVRVLQDRRLPSTLKSLVVDNCEEITFFQLAQQNQYALKELQLVNCPKLERVEGLNCFFVTNILIIERCPRLQLPHDIIRDFNRGCSVRSWSSQIVPPLIHPQSANRRLSRMPCRVQIIDCPGLSNWCQIKRIECIQVVSGNKMTMSNTWEKIMHWFDDLTSVKHLCFSNSWEHFCLRASIPRVEELTIWGCTQIPQLRCLPKLESFRSLVIKDCPKVRVLQDKQLPSTLESLVVDSCENLTFLWLAQQNRYVFKELQLVNCPKLEQVDGLNWLSFPKVLRIERCLLPLPQDDRQPSIPPHVEDQFSSMPYRVKIVDCPRLSKWVQIQRIKCIQVASGNKLTISNTWENIMHEFDDLTSVEHLCFSNSWELFLETNSIPVLEELTIWCCTDIPPLRCLPKLTSLRSLVIKDCPGVQVLEDKLLPSTLQSLVVDNCEDLTFLLLAQQNRDAFEELQLVNCAKLIWVEGLNCLFFPKILRIERCPQLSLPQDDRENRGQRNN</sequence>
<dbReference type="Gene3D" id="1.20.5.4130">
    <property type="match status" value="1"/>
</dbReference>
<feature type="domain" description="Disease resistance protein winged helix" evidence="11">
    <location>
        <begin position="431"/>
        <end position="496"/>
    </location>
</feature>
<dbReference type="RefSeq" id="XP_038989457.1">
    <property type="nucleotide sequence ID" value="XM_039133529.1"/>
</dbReference>
<evidence type="ECO:0000313" key="16">
    <source>
        <dbReference type="RefSeq" id="XP_038989452.1"/>
    </source>
</evidence>
<keyword evidence="4" id="KW-0547">Nucleotide-binding</keyword>
<dbReference type="Gene3D" id="1.10.8.430">
    <property type="entry name" value="Helical domain of apoptotic protease-activating factors"/>
    <property type="match status" value="1"/>
</dbReference>
<evidence type="ECO:0000259" key="9">
    <source>
        <dbReference type="Pfam" id="PF00931"/>
    </source>
</evidence>
<keyword evidence="5" id="KW-0611">Plant defense</keyword>